<protein>
    <recommendedName>
        <fullName evidence="5">Terpenoid synthase</fullName>
    </recommendedName>
</protein>
<keyword evidence="4" id="KW-1185">Reference proteome</keyword>
<dbReference type="Proteomes" id="UP000243515">
    <property type="component" value="Unassembled WGS sequence"/>
</dbReference>
<comment type="similarity">
    <text evidence="1">Belongs to the trichodiene synthase family.</text>
</comment>
<dbReference type="AlphaFoldDB" id="A0A232LP05"/>
<dbReference type="OrthoDB" id="2998174at2759"/>
<accession>A0A232LP05</accession>
<proteinExistence type="inferred from homology"/>
<dbReference type="SFLD" id="SFLDG01021">
    <property type="entry name" value="Trichodiene_Synthase_Like"/>
    <property type="match status" value="1"/>
</dbReference>
<dbReference type="SUPFAM" id="SSF48576">
    <property type="entry name" value="Terpenoid synthases"/>
    <property type="match status" value="1"/>
</dbReference>
<dbReference type="InterPro" id="IPR024652">
    <property type="entry name" value="Trichodiene_synth"/>
</dbReference>
<evidence type="ECO:0008006" key="5">
    <source>
        <dbReference type="Google" id="ProtNLM"/>
    </source>
</evidence>
<evidence type="ECO:0000313" key="3">
    <source>
        <dbReference type="EMBL" id="OXV05879.1"/>
    </source>
</evidence>
<name>A0A232LP05_9EURO</name>
<dbReference type="InterPro" id="IPR008949">
    <property type="entry name" value="Isoprenoid_synthase_dom_sf"/>
</dbReference>
<reference evidence="3 4" key="1">
    <citation type="journal article" date="2015" name="Environ. Microbiol.">
        <title>Metagenome sequence of Elaphomyces granulatus from sporocarp tissue reveals Ascomycota ectomycorrhizal fingerprints of genome expansion and a Proteobacteria-rich microbiome.</title>
        <authorList>
            <person name="Quandt C.A."/>
            <person name="Kohler A."/>
            <person name="Hesse C.N."/>
            <person name="Sharpton T.J."/>
            <person name="Martin F."/>
            <person name="Spatafora J.W."/>
        </authorList>
    </citation>
    <scope>NUCLEOTIDE SEQUENCE [LARGE SCALE GENOMIC DNA]</scope>
    <source>
        <strain evidence="3 4">OSC145934</strain>
    </source>
</reference>
<dbReference type="SFLD" id="SFLDS00005">
    <property type="entry name" value="Isoprenoid_Synthase_Type_I"/>
    <property type="match status" value="1"/>
</dbReference>
<evidence type="ECO:0000256" key="1">
    <source>
        <dbReference type="ARBA" id="ARBA00007946"/>
    </source>
</evidence>
<evidence type="ECO:0000313" key="4">
    <source>
        <dbReference type="Proteomes" id="UP000243515"/>
    </source>
</evidence>
<dbReference type="GO" id="GO:0016838">
    <property type="term" value="F:carbon-oxygen lyase activity, acting on phosphates"/>
    <property type="evidence" value="ECO:0007669"/>
    <property type="project" value="InterPro"/>
</dbReference>
<keyword evidence="2" id="KW-0456">Lyase</keyword>
<dbReference type="Gene3D" id="1.10.600.10">
    <property type="entry name" value="Farnesyl Diphosphate Synthase"/>
    <property type="match status" value="1"/>
</dbReference>
<sequence length="319" mass="36323">MGHHDFIVSASKEAGEVTKTQFEEILVEFLRTTPIQTTSIDRDLSMERDVVELCLTHGLDREKSIQAAKTACLITDLSYPLHPKEVKTVIARYTAYVLEVDDMGDKFLDEVRSFRRDMLLGKLQSPVLRSCRALLSELDQHFDQFCSDKVTTAMINFFAATVLEFEMDEEFTALKTSPKSPQYFRLMSGSAEPYAFFILCKDAFSPEAVMLLLQAASDLMDFINYANDLISFYKESIISTERHNYVYQRAITEGTSVHEVLRNLSTEVMETIVNIKSVCSADPTLSKYMDAFIDGYLLFHLTARRYKISQLNIPTLNGI</sequence>
<dbReference type="EMBL" id="NPHW01006337">
    <property type="protein sequence ID" value="OXV05879.1"/>
    <property type="molecule type" value="Genomic_DNA"/>
</dbReference>
<gene>
    <name evidence="3" type="ORF">Egran_06353</name>
</gene>
<comment type="caution">
    <text evidence="3">The sequence shown here is derived from an EMBL/GenBank/DDBJ whole genome shotgun (WGS) entry which is preliminary data.</text>
</comment>
<dbReference type="Pfam" id="PF06330">
    <property type="entry name" value="TRI5"/>
    <property type="match status" value="1"/>
</dbReference>
<evidence type="ECO:0000256" key="2">
    <source>
        <dbReference type="ARBA" id="ARBA00023239"/>
    </source>
</evidence>
<organism evidence="3 4">
    <name type="scientific">Elaphomyces granulatus</name>
    <dbReference type="NCBI Taxonomy" id="519963"/>
    <lineage>
        <taxon>Eukaryota</taxon>
        <taxon>Fungi</taxon>
        <taxon>Dikarya</taxon>
        <taxon>Ascomycota</taxon>
        <taxon>Pezizomycotina</taxon>
        <taxon>Eurotiomycetes</taxon>
        <taxon>Eurotiomycetidae</taxon>
        <taxon>Eurotiales</taxon>
        <taxon>Elaphomycetaceae</taxon>
        <taxon>Elaphomyces</taxon>
    </lineage>
</organism>